<dbReference type="AlphaFoldDB" id="A0A2V5K235"/>
<dbReference type="InterPro" id="IPR023841">
    <property type="entry name" value="BshB2"/>
</dbReference>
<dbReference type="PANTHER" id="PTHR12993">
    <property type="entry name" value="N-ACETYLGLUCOSAMINYL-PHOSPHATIDYLINOSITOL DE-N-ACETYLASE-RELATED"/>
    <property type="match status" value="1"/>
</dbReference>
<dbReference type="NCBIfam" id="TIGR04000">
    <property type="entry name" value="thiol_BshB2"/>
    <property type="match status" value="1"/>
</dbReference>
<proteinExistence type="predicted"/>
<evidence type="ECO:0000313" key="1">
    <source>
        <dbReference type="EMBL" id="PYI51804.1"/>
    </source>
</evidence>
<accession>A0A2V5K235</accession>
<dbReference type="Proteomes" id="UP000247476">
    <property type="component" value="Unassembled WGS sequence"/>
</dbReference>
<name>A0A2V5K235_9BACL</name>
<dbReference type="InterPro" id="IPR003737">
    <property type="entry name" value="GlcNAc_PI_deacetylase-related"/>
</dbReference>
<dbReference type="EMBL" id="QJVJ01000011">
    <property type="protein sequence ID" value="PYI51804.1"/>
    <property type="molecule type" value="Genomic_DNA"/>
</dbReference>
<dbReference type="PANTHER" id="PTHR12993:SF27">
    <property type="entry name" value="N-ACETYL-ALPHA-D-GLUCOSAMINYL L-MALATE DEACETYLASE 2-RELATED"/>
    <property type="match status" value="1"/>
</dbReference>
<dbReference type="RefSeq" id="WP_110842430.1">
    <property type="nucleotide sequence ID" value="NZ_QJVJ01000011.1"/>
</dbReference>
<organism evidence="1 2">
    <name type="scientific">Paenibacillus flagellatus</name>
    <dbReference type="NCBI Taxonomy" id="2211139"/>
    <lineage>
        <taxon>Bacteria</taxon>
        <taxon>Bacillati</taxon>
        <taxon>Bacillota</taxon>
        <taxon>Bacilli</taxon>
        <taxon>Bacillales</taxon>
        <taxon>Paenibacillaceae</taxon>
        <taxon>Paenibacillus</taxon>
    </lineage>
</organism>
<sequence length="217" mass="24679">MERQRHILIVLPHPDDETGMTGTVAGQIRDGVPVTYVCLTLGEMGRNMGVPPFANRVTLPSIRRQELEEACRRIGIADVRMWGYRDKTIEFEDRDALVRRIQDVVEELNPSVIFTFYPGYSVHPDHDACGAAVIAAVAGMPKEARPRVLCVAFAKGCEEALGEPDTVVDVSEFADLKRYALQAHRSQFQHMSGILLKEDEQARSRWSRERFWTYRFD</sequence>
<dbReference type="InterPro" id="IPR024078">
    <property type="entry name" value="LmbE-like_dom_sf"/>
</dbReference>
<dbReference type="Gene3D" id="3.40.50.10320">
    <property type="entry name" value="LmbE-like"/>
    <property type="match status" value="1"/>
</dbReference>
<dbReference type="OrthoDB" id="9790023at2"/>
<comment type="caution">
    <text evidence="1">The sequence shown here is derived from an EMBL/GenBank/DDBJ whole genome shotgun (WGS) entry which is preliminary data.</text>
</comment>
<protein>
    <submittedName>
        <fullName evidence="1">Bacillithiol biosynthesis deacetylase BshB2</fullName>
    </submittedName>
</protein>
<dbReference type="Pfam" id="PF02585">
    <property type="entry name" value="PIG-L"/>
    <property type="match status" value="1"/>
</dbReference>
<reference evidence="1 2" key="1">
    <citation type="submission" date="2018-05" db="EMBL/GenBank/DDBJ databases">
        <title>Paenibacillus flagellatus sp. nov., isolated from selenium mineral soil.</title>
        <authorList>
            <person name="Dai X."/>
        </authorList>
    </citation>
    <scope>NUCLEOTIDE SEQUENCE [LARGE SCALE GENOMIC DNA]</scope>
    <source>
        <strain evidence="1 2">DXL2</strain>
    </source>
</reference>
<keyword evidence="2" id="KW-1185">Reference proteome</keyword>
<dbReference type="GO" id="GO:0016811">
    <property type="term" value="F:hydrolase activity, acting on carbon-nitrogen (but not peptide) bonds, in linear amides"/>
    <property type="evidence" value="ECO:0007669"/>
    <property type="project" value="TreeGrafter"/>
</dbReference>
<evidence type="ECO:0000313" key="2">
    <source>
        <dbReference type="Proteomes" id="UP000247476"/>
    </source>
</evidence>
<dbReference type="SUPFAM" id="SSF102588">
    <property type="entry name" value="LmbE-like"/>
    <property type="match status" value="1"/>
</dbReference>
<gene>
    <name evidence="1" type="primary">bshB2</name>
    <name evidence="1" type="ORF">DLM86_23065</name>
</gene>